<reference evidence="2" key="1">
    <citation type="submission" date="2019-06" db="EMBL/GenBank/DDBJ databases">
        <title>Pseudomonas-derived Butenolides : (Bio)synthesis of Styrolides.</title>
        <authorList>
            <person name="Klapper M."/>
            <person name="Chowdhury S."/>
            <person name="Stallforth P."/>
        </authorList>
    </citation>
    <scope>NUCLEOTIDE SEQUENCE [LARGE SCALE GENOMIC DNA]</scope>
    <source>
        <strain evidence="2">EC-S101</strain>
    </source>
</reference>
<gene>
    <name evidence="2" type="ORF">FHG55_13215</name>
</gene>
<protein>
    <submittedName>
        <fullName evidence="2">Uncharacterized protein</fullName>
    </submittedName>
</protein>
<evidence type="ECO:0000313" key="3">
    <source>
        <dbReference type="Proteomes" id="UP000306272"/>
    </source>
</evidence>
<sequence length="59" mass="6161">MEQGQERPVTPTHFPVGASLLANASGQSTSPLNDTPPSRASHAPTGFCVQPRSFISALL</sequence>
<organism evidence="2 3">
    <name type="scientific">Pseudomonas jessenii</name>
    <dbReference type="NCBI Taxonomy" id="77298"/>
    <lineage>
        <taxon>Bacteria</taxon>
        <taxon>Pseudomonadati</taxon>
        <taxon>Pseudomonadota</taxon>
        <taxon>Gammaproteobacteria</taxon>
        <taxon>Pseudomonadales</taxon>
        <taxon>Pseudomonadaceae</taxon>
        <taxon>Pseudomonas</taxon>
    </lineage>
</organism>
<keyword evidence="3" id="KW-1185">Reference proteome</keyword>
<dbReference type="Proteomes" id="UP000306272">
    <property type="component" value="Unassembled WGS sequence"/>
</dbReference>
<feature type="compositionally biased region" description="Polar residues" evidence="1">
    <location>
        <begin position="22"/>
        <end position="38"/>
    </location>
</feature>
<name>A0A5C4KXS3_PSEJE</name>
<comment type="caution">
    <text evidence="2">The sequence shown here is derived from an EMBL/GenBank/DDBJ whole genome shotgun (WGS) entry which is preliminary data.</text>
</comment>
<accession>A0A5C4KXS3</accession>
<proteinExistence type="predicted"/>
<evidence type="ECO:0000256" key="1">
    <source>
        <dbReference type="SAM" id="MobiDB-lite"/>
    </source>
</evidence>
<feature type="region of interest" description="Disordered" evidence="1">
    <location>
        <begin position="1"/>
        <end position="46"/>
    </location>
</feature>
<dbReference type="EMBL" id="VDDB01000010">
    <property type="protein sequence ID" value="TNB95906.1"/>
    <property type="molecule type" value="Genomic_DNA"/>
</dbReference>
<dbReference type="AlphaFoldDB" id="A0A5C4KXS3"/>
<evidence type="ECO:0000313" key="2">
    <source>
        <dbReference type="EMBL" id="TNB95906.1"/>
    </source>
</evidence>